<name>A0A098EAP5_9ZZZZ</name>
<reference evidence="1" key="1">
    <citation type="submission" date="2014-09" db="EMBL/GenBank/DDBJ databases">
        <authorList>
            <person name="Probst J Alexander"/>
        </authorList>
    </citation>
    <scope>NUCLEOTIDE SEQUENCE</scope>
</reference>
<proteinExistence type="predicted"/>
<dbReference type="AlphaFoldDB" id="A0A098EAP5"/>
<accession>A0A098EAP5</accession>
<gene>
    <name evidence="1" type="ORF">MSIBF_A2500003</name>
</gene>
<protein>
    <submittedName>
        <fullName evidence="1">Uncharacterized protein</fullName>
    </submittedName>
</protein>
<dbReference type="EMBL" id="CCXY01000169">
    <property type="protein sequence ID" value="CEG12591.1"/>
    <property type="molecule type" value="Genomic_DNA"/>
</dbReference>
<sequence length="85" mass="10062">MCNSIKSAISAVEQYICTNNAENRFLLLRPFLQKYRGIFKYNIQRICTIKSRVTCDFLTVIRDLPFNIEQVLFKNKKYATLCQFL</sequence>
<evidence type="ECO:0000313" key="1">
    <source>
        <dbReference type="EMBL" id="CEG12591.1"/>
    </source>
</evidence>
<organism evidence="1">
    <name type="scientific">groundwater metagenome</name>
    <dbReference type="NCBI Taxonomy" id="717931"/>
    <lineage>
        <taxon>unclassified sequences</taxon>
        <taxon>metagenomes</taxon>
        <taxon>ecological metagenomes</taxon>
    </lineage>
</organism>